<keyword evidence="1" id="KW-0732">Signal</keyword>
<sequence>MMKRLVYICIAAIILSFCILTGCSSDSPETAPTVPGLYIETSELPKKVTKYALSVFSGFDRTTFSQLGFTQEEIEDISLSPGIRMINAYTGEYYDNSYYFFIKSGGSFIGILLISDTDGDYSFQIQRSRLAEGFNRLERSVSSYFIYRSEAGYFGKCDSSVYAISAARGDMQGTVTEIIKNLTNGVIPPPSNESTSVDMLSSIAEFDALENKESGNRSKLLKVPLCDNENGTCWASCVASTVVYRMKGEDYGINETWVMRDKIVSNRISVTGSSGGTIDTVCLYINLLLMENYHKTTDKLSYREIETLIDNSAPAVIQLSPNLPEGLHHAVILAGYSYNPKSSDSKMYFIMDPNYPFSYVGISYDSPYCPYEYFISQTDFYSWSITAVDKDII</sequence>
<dbReference type="PROSITE" id="PS51257">
    <property type="entry name" value="PROKAR_LIPOPROTEIN"/>
    <property type="match status" value="1"/>
</dbReference>
<protein>
    <recommendedName>
        <fullName evidence="4">Peptidase C39-like domain-containing protein</fullName>
    </recommendedName>
</protein>
<dbReference type="InterPro" id="IPR037155">
    <property type="entry name" value="Staphopain_pro_sf"/>
</dbReference>
<evidence type="ECO:0008006" key="4">
    <source>
        <dbReference type="Google" id="ProtNLM"/>
    </source>
</evidence>
<feature type="chain" id="PRO_5039028432" description="Peptidase C39-like domain-containing protein" evidence="1">
    <location>
        <begin position="25"/>
        <end position="393"/>
    </location>
</feature>
<dbReference type="Gene3D" id="3.90.70.10">
    <property type="entry name" value="Cysteine proteinases"/>
    <property type="match status" value="1"/>
</dbReference>
<comment type="caution">
    <text evidence="2">The sequence shown here is derived from an EMBL/GenBank/DDBJ whole genome shotgun (WGS) entry which is preliminary data.</text>
</comment>
<reference evidence="2" key="2">
    <citation type="journal article" date="2021" name="PeerJ">
        <title>Extensive microbial diversity within the chicken gut microbiome revealed by metagenomics and culture.</title>
        <authorList>
            <person name="Gilroy R."/>
            <person name="Ravi A."/>
            <person name="Getino M."/>
            <person name="Pursley I."/>
            <person name="Horton D.L."/>
            <person name="Alikhan N.F."/>
            <person name="Baker D."/>
            <person name="Gharbi K."/>
            <person name="Hall N."/>
            <person name="Watson M."/>
            <person name="Adriaenssens E.M."/>
            <person name="Foster-Nyarko E."/>
            <person name="Jarju S."/>
            <person name="Secka A."/>
            <person name="Antonio M."/>
            <person name="Oren A."/>
            <person name="Chaudhuri R.R."/>
            <person name="La Ragione R."/>
            <person name="Hildebrand F."/>
            <person name="Pallen M.J."/>
        </authorList>
    </citation>
    <scope>NUCLEOTIDE SEQUENCE</scope>
    <source>
        <strain evidence="2">CHK33-4379</strain>
    </source>
</reference>
<feature type="signal peptide" evidence="1">
    <location>
        <begin position="1"/>
        <end position="24"/>
    </location>
</feature>
<dbReference type="AlphaFoldDB" id="A0A9D1GU80"/>
<dbReference type="Proteomes" id="UP000824136">
    <property type="component" value="Unassembled WGS sequence"/>
</dbReference>
<accession>A0A9D1GU80</accession>
<dbReference type="Gene3D" id="3.10.500.10">
    <property type="entry name" value="Staphopain proregion domain"/>
    <property type="match status" value="1"/>
</dbReference>
<name>A0A9D1GU80_9FIRM</name>
<evidence type="ECO:0000313" key="2">
    <source>
        <dbReference type="EMBL" id="HIT58365.1"/>
    </source>
</evidence>
<reference evidence="2" key="1">
    <citation type="submission" date="2020-10" db="EMBL/GenBank/DDBJ databases">
        <authorList>
            <person name="Gilroy R."/>
        </authorList>
    </citation>
    <scope>NUCLEOTIDE SEQUENCE</scope>
    <source>
        <strain evidence="2">CHK33-4379</strain>
    </source>
</reference>
<dbReference type="EMBL" id="DVLL01000006">
    <property type="protein sequence ID" value="HIT58365.1"/>
    <property type="molecule type" value="Genomic_DNA"/>
</dbReference>
<evidence type="ECO:0000256" key="1">
    <source>
        <dbReference type="SAM" id="SignalP"/>
    </source>
</evidence>
<proteinExistence type="predicted"/>
<organism evidence="2 3">
    <name type="scientific">Candidatus Faeciplasma pullistercoris</name>
    <dbReference type="NCBI Taxonomy" id="2840800"/>
    <lineage>
        <taxon>Bacteria</taxon>
        <taxon>Bacillati</taxon>
        <taxon>Bacillota</taxon>
        <taxon>Clostridia</taxon>
        <taxon>Eubacteriales</taxon>
        <taxon>Oscillospiraceae</taxon>
        <taxon>Oscillospiraceae incertae sedis</taxon>
        <taxon>Candidatus Faeciplasma</taxon>
    </lineage>
</organism>
<evidence type="ECO:0000313" key="3">
    <source>
        <dbReference type="Proteomes" id="UP000824136"/>
    </source>
</evidence>
<gene>
    <name evidence="2" type="ORF">IAC39_01380</name>
</gene>